<accession>A0A410FZZ2</accession>
<dbReference type="KEGG" id="aev:EI546_02045"/>
<protein>
    <recommendedName>
        <fullName evidence="4">Adhesin domain-containing protein</fullName>
    </recommendedName>
</protein>
<evidence type="ECO:0008006" key="4">
    <source>
        <dbReference type="Google" id="ProtNLM"/>
    </source>
</evidence>
<dbReference type="RefSeq" id="WP_128248981.1">
    <property type="nucleotide sequence ID" value="NZ_CP034951.1"/>
</dbReference>
<proteinExistence type="predicted"/>
<sequence>MKPIFKLLLMLLLPALAFAGPEKFTGKYTKEKTIKKEYTVNADAELKIENSYGNIDIVSWNENRISIEISIKTNGDNENDTEKRLNEISVDFSGNSSLVTAKTIISSNKGWNFFGSKSNNVSMEINYIIKMPITNSVNLNNSYGAITINELKGNAKIKCEYGQLIIGDLRGGNNSLSFDYTNKSSIGYIKTGVIKANYSGFILRKADDIKLNGNYNNIEILDVKKLSYNCDYGKITIDKIQDLIGKGNYLTSKIGAVTGSAIMNSNYGNISIEKLSSSMKSLSVTSGYTQLKIGFERNLDFNFSINTSYANFKGENLVNVTNSSKDGTNKMYSGYHGSPSSSNVININSNYGNVTFNEI</sequence>
<name>A0A410FZZ2_9FLAO</name>
<dbReference type="AlphaFoldDB" id="A0A410FZZ2"/>
<keyword evidence="1" id="KW-0732">Signal</keyword>
<dbReference type="Proteomes" id="UP000285517">
    <property type="component" value="Chromosome"/>
</dbReference>
<gene>
    <name evidence="2" type="ORF">EI546_02045</name>
</gene>
<feature type="signal peptide" evidence="1">
    <location>
        <begin position="1"/>
        <end position="19"/>
    </location>
</feature>
<organism evidence="2 3">
    <name type="scientific">Aequorivita ciconiae</name>
    <dbReference type="NCBI Taxonomy" id="2494375"/>
    <lineage>
        <taxon>Bacteria</taxon>
        <taxon>Pseudomonadati</taxon>
        <taxon>Bacteroidota</taxon>
        <taxon>Flavobacteriia</taxon>
        <taxon>Flavobacteriales</taxon>
        <taxon>Flavobacteriaceae</taxon>
        <taxon>Aequorivita</taxon>
    </lineage>
</organism>
<reference evidence="2 3" key="1">
    <citation type="submission" date="2019-01" db="EMBL/GenBank/DDBJ databases">
        <title>Complete genome sequencing of Aequorivita sp. H23M31.</title>
        <authorList>
            <person name="Bae J.-W."/>
        </authorList>
    </citation>
    <scope>NUCLEOTIDE SEQUENCE [LARGE SCALE GENOMIC DNA]</scope>
    <source>
        <strain evidence="2 3">H23M31</strain>
    </source>
</reference>
<evidence type="ECO:0000256" key="1">
    <source>
        <dbReference type="SAM" id="SignalP"/>
    </source>
</evidence>
<evidence type="ECO:0000313" key="2">
    <source>
        <dbReference type="EMBL" id="QAA80584.1"/>
    </source>
</evidence>
<feature type="chain" id="PRO_5019040781" description="Adhesin domain-containing protein" evidence="1">
    <location>
        <begin position="20"/>
        <end position="359"/>
    </location>
</feature>
<dbReference type="OrthoDB" id="1117657at2"/>
<dbReference type="EMBL" id="CP034951">
    <property type="protein sequence ID" value="QAA80584.1"/>
    <property type="molecule type" value="Genomic_DNA"/>
</dbReference>
<evidence type="ECO:0000313" key="3">
    <source>
        <dbReference type="Proteomes" id="UP000285517"/>
    </source>
</evidence>
<keyword evidence="3" id="KW-1185">Reference proteome</keyword>